<dbReference type="AlphaFoldDB" id="A0A222MZ27"/>
<keyword evidence="1" id="KW-0812">Transmembrane</keyword>
<keyword evidence="1" id="KW-1133">Transmembrane helix</keyword>
<reference evidence="2 3" key="1">
    <citation type="submission" date="2017-07" db="EMBL/GenBank/DDBJ databases">
        <title>Analysis of two Campylobacter avium genomes and identification of a novel hippuricase gene.</title>
        <authorList>
            <person name="Miller W.G."/>
            <person name="Chapman M.H."/>
            <person name="Yee E."/>
            <person name="Revez J."/>
            <person name="Bono J.L."/>
            <person name="Rossi M."/>
        </authorList>
    </citation>
    <scope>NUCLEOTIDE SEQUENCE [LARGE SCALE GENOMIC DNA]</scope>
    <source>
        <strain evidence="2 3">LMG 24591</strain>
    </source>
</reference>
<evidence type="ECO:0000313" key="2">
    <source>
        <dbReference type="EMBL" id="ASQ31109.1"/>
    </source>
</evidence>
<dbReference type="EMBL" id="CP022347">
    <property type="protein sequence ID" value="ASQ31109.1"/>
    <property type="molecule type" value="Genomic_DNA"/>
</dbReference>
<dbReference type="PROSITE" id="PS51257">
    <property type="entry name" value="PROKAR_LIPOPROTEIN"/>
    <property type="match status" value="1"/>
</dbReference>
<evidence type="ECO:0000256" key="1">
    <source>
        <dbReference type="SAM" id="Phobius"/>
    </source>
</evidence>
<keyword evidence="1" id="KW-0472">Membrane</keyword>
<organism evidence="2 3">
    <name type="scientific">Campylobacter avium LMG 24591</name>
    <dbReference type="NCBI Taxonomy" id="522484"/>
    <lineage>
        <taxon>Bacteria</taxon>
        <taxon>Pseudomonadati</taxon>
        <taxon>Campylobacterota</taxon>
        <taxon>Epsilonproteobacteria</taxon>
        <taxon>Campylobacterales</taxon>
        <taxon>Campylobacteraceae</taxon>
        <taxon>Campylobacter</taxon>
    </lineage>
</organism>
<dbReference type="OrthoDB" id="5324824at2"/>
<sequence length="177" mass="20657">MSKKKTFWPYGIVLSIFAIVCACVATIIFSSFYPVYEDEFYFDKYQNVKYDYEGIEKKQANFNKNFEVSLDSIKDTKKDERGRIFYILDKNLLFTIKPKLCDECEFAKDFSLANFSSSLLLTRPHTSKDNQHLELELIDNNKLGATLGNLSQGRWQLKLKLQADDENIGFFTFDFVI</sequence>
<protein>
    <submittedName>
        <fullName evidence="2">Putative cytochrome c oxidase-associated protein CcoH</fullName>
    </submittedName>
</protein>
<gene>
    <name evidence="2" type="ORF">CAV_1499</name>
</gene>
<dbReference type="KEGG" id="cavi:CAV_1499"/>
<dbReference type="Proteomes" id="UP000201169">
    <property type="component" value="Chromosome"/>
</dbReference>
<accession>A0A222MZ27</accession>
<feature type="transmembrane region" description="Helical" evidence="1">
    <location>
        <begin position="12"/>
        <end position="36"/>
    </location>
</feature>
<keyword evidence="3" id="KW-1185">Reference proteome</keyword>
<evidence type="ECO:0000313" key="3">
    <source>
        <dbReference type="Proteomes" id="UP000201169"/>
    </source>
</evidence>
<proteinExistence type="predicted"/>
<name>A0A222MZ27_9BACT</name>
<dbReference type="RefSeq" id="WP_094325917.1">
    <property type="nucleotide sequence ID" value="NZ_CP022347.1"/>
</dbReference>